<keyword evidence="2" id="KW-1185">Reference proteome</keyword>
<dbReference type="Proteomes" id="UP000635316">
    <property type="component" value="Unassembled WGS sequence"/>
</dbReference>
<comment type="caution">
    <text evidence="1">The sequence shown here is derived from an EMBL/GenBank/DDBJ whole genome shotgun (WGS) entry which is preliminary data.</text>
</comment>
<reference evidence="1 2" key="1">
    <citation type="submission" date="2020-12" db="EMBL/GenBank/DDBJ databases">
        <authorList>
            <person name="Lu T."/>
            <person name="Wang Q."/>
            <person name="Han X."/>
        </authorList>
    </citation>
    <scope>NUCLEOTIDE SEQUENCE [LARGE SCALE GENOMIC DNA]</scope>
    <source>
        <strain evidence="1 2">WQ 585</strain>
    </source>
</reference>
<evidence type="ECO:0000313" key="1">
    <source>
        <dbReference type="EMBL" id="MBK1781074.1"/>
    </source>
</evidence>
<dbReference type="EMBL" id="JAENGP010000007">
    <property type="protein sequence ID" value="MBK1781074.1"/>
    <property type="molecule type" value="Genomic_DNA"/>
</dbReference>
<accession>A0ABS1EBW9</accession>
<sequence>MDINKGIYLSDFDVLALRLKHELGIKQDYELAKFFGISAPSFNARKKTIIFQSRN</sequence>
<name>A0ABS1EBW9_9BURK</name>
<dbReference type="RefSeq" id="WP_200235584.1">
    <property type="nucleotide sequence ID" value="NZ_JAENGP010000007.1"/>
</dbReference>
<gene>
    <name evidence="1" type="ORF">JHL22_07575</name>
</gene>
<protein>
    <submittedName>
        <fullName evidence="1">Uncharacterized protein</fullName>
    </submittedName>
</protein>
<evidence type="ECO:0000313" key="2">
    <source>
        <dbReference type="Proteomes" id="UP000635316"/>
    </source>
</evidence>
<proteinExistence type="predicted"/>
<organism evidence="1 2">
    <name type="scientific">Advenella mandrilli</name>
    <dbReference type="NCBI Taxonomy" id="2800330"/>
    <lineage>
        <taxon>Bacteria</taxon>
        <taxon>Pseudomonadati</taxon>
        <taxon>Pseudomonadota</taxon>
        <taxon>Betaproteobacteria</taxon>
        <taxon>Burkholderiales</taxon>
        <taxon>Alcaligenaceae</taxon>
    </lineage>
</organism>